<dbReference type="InterPro" id="IPR002048">
    <property type="entry name" value="EF_hand_dom"/>
</dbReference>
<dbReference type="Gene3D" id="1.10.238.10">
    <property type="entry name" value="EF-hand"/>
    <property type="match status" value="1"/>
</dbReference>
<dbReference type="PRINTS" id="PR00450">
    <property type="entry name" value="RECOVERIN"/>
</dbReference>
<dbReference type="AlphaFoldDB" id="A0A7D9HFE1"/>
<evidence type="ECO:0000256" key="4">
    <source>
        <dbReference type="ARBA" id="ARBA00022737"/>
    </source>
</evidence>
<keyword evidence="4" id="KW-0677">Repeat</keyword>
<keyword evidence="3" id="KW-0479">Metal-binding</keyword>
<dbReference type="CDD" id="cd00051">
    <property type="entry name" value="EFh"/>
    <property type="match status" value="2"/>
</dbReference>
<evidence type="ECO:0000313" key="7">
    <source>
        <dbReference type="EMBL" id="CAB3981262.1"/>
    </source>
</evidence>
<accession>A0A7D9HFE1</accession>
<proteinExistence type="inferred from homology"/>
<dbReference type="SUPFAM" id="SSF47473">
    <property type="entry name" value="EF-hand"/>
    <property type="match status" value="1"/>
</dbReference>
<dbReference type="FunFam" id="1.10.238.10:FF:000009">
    <property type="entry name" value="Visinin-like protein 1"/>
    <property type="match status" value="1"/>
</dbReference>
<dbReference type="PANTHER" id="PTHR23055:SF178">
    <property type="entry name" value="NEUROCALCIN HOMOLOG"/>
    <property type="match status" value="1"/>
</dbReference>
<dbReference type="OrthoDB" id="191686at2759"/>
<keyword evidence="5" id="KW-0106">Calcium</keyword>
<comment type="similarity">
    <text evidence="1">Belongs to the recoverin family.</text>
</comment>
<evidence type="ECO:0000256" key="1">
    <source>
        <dbReference type="ARBA" id="ARBA00006049"/>
    </source>
</evidence>
<dbReference type="EMBL" id="CACRXK020000369">
    <property type="protein sequence ID" value="CAB3981262.1"/>
    <property type="molecule type" value="Genomic_DNA"/>
</dbReference>
<dbReference type="InterPro" id="IPR011992">
    <property type="entry name" value="EF-hand-dom_pair"/>
</dbReference>
<evidence type="ECO:0000313" key="8">
    <source>
        <dbReference type="Proteomes" id="UP001152795"/>
    </source>
</evidence>
<sequence>MAEHVCNSTLRERARYKSTVRERARYKSTVRERARYKSTVREEHATRARYVKEHVTRARYVKEHVTRARYMKEARYKSTVRERVRERARYKSTEVKVSKSGEKVEFHRTYFRPREDLLAKSREIASSKRFAITMGKEQSKLKPRDLNDLSKATTFSEQEIKAYYKEFKRNSKTGTMTVEDFKKLYSNFFPDGDPSEFAEHTFRVFDQNGDGVLDFRELIVSMSVMKRGNVDERLKWAFTMYDIDGNGYITRDELLGILTAIKKLSGSEDDAASDMANDIFERVDKNSDGKLSLEEFIEGAKIDNDLATMLESI</sequence>
<dbReference type="SMART" id="SM00054">
    <property type="entry name" value="EFh"/>
    <property type="match status" value="3"/>
</dbReference>
<comment type="caution">
    <text evidence="7">The sequence shown here is derived from an EMBL/GenBank/DDBJ whole genome shotgun (WGS) entry which is preliminary data.</text>
</comment>
<dbReference type="GO" id="GO:0005509">
    <property type="term" value="F:calcium ion binding"/>
    <property type="evidence" value="ECO:0007669"/>
    <property type="project" value="InterPro"/>
</dbReference>
<gene>
    <name evidence="7" type="ORF">PACLA_8A051459</name>
</gene>
<reference evidence="7" key="1">
    <citation type="submission" date="2020-04" db="EMBL/GenBank/DDBJ databases">
        <authorList>
            <person name="Alioto T."/>
            <person name="Alioto T."/>
            <person name="Gomez Garrido J."/>
        </authorList>
    </citation>
    <scope>NUCLEOTIDE SEQUENCE</scope>
    <source>
        <strain evidence="7">A484AB</strain>
    </source>
</reference>
<dbReference type="PROSITE" id="PS00018">
    <property type="entry name" value="EF_HAND_1"/>
    <property type="match status" value="3"/>
</dbReference>
<keyword evidence="2" id="KW-0519">Myristate</keyword>
<dbReference type="PANTHER" id="PTHR23055">
    <property type="entry name" value="CALCIUM BINDING PROTEINS"/>
    <property type="match status" value="1"/>
</dbReference>
<evidence type="ECO:0000256" key="5">
    <source>
        <dbReference type="ARBA" id="ARBA00022837"/>
    </source>
</evidence>
<evidence type="ECO:0000256" key="6">
    <source>
        <dbReference type="ARBA" id="ARBA00023288"/>
    </source>
</evidence>
<dbReference type="InterPro" id="IPR018247">
    <property type="entry name" value="EF_Hand_1_Ca_BS"/>
</dbReference>
<evidence type="ECO:0000256" key="2">
    <source>
        <dbReference type="ARBA" id="ARBA00022707"/>
    </source>
</evidence>
<dbReference type="PROSITE" id="PS50222">
    <property type="entry name" value="EF_HAND_2"/>
    <property type="match status" value="3"/>
</dbReference>
<dbReference type="InterPro" id="IPR028846">
    <property type="entry name" value="Recoverin"/>
</dbReference>
<protein>
    <submittedName>
        <fullName evidence="7">Neurocalcin homolog</fullName>
    </submittedName>
</protein>
<dbReference type="Pfam" id="PF13499">
    <property type="entry name" value="EF-hand_7"/>
    <property type="match status" value="1"/>
</dbReference>
<dbReference type="Proteomes" id="UP001152795">
    <property type="component" value="Unassembled WGS sequence"/>
</dbReference>
<dbReference type="Pfam" id="PF13833">
    <property type="entry name" value="EF-hand_8"/>
    <property type="match status" value="1"/>
</dbReference>
<name>A0A7D9HFE1_PARCT</name>
<evidence type="ECO:0000256" key="3">
    <source>
        <dbReference type="ARBA" id="ARBA00022723"/>
    </source>
</evidence>
<keyword evidence="6" id="KW-0449">Lipoprotein</keyword>
<keyword evidence="8" id="KW-1185">Reference proteome</keyword>
<organism evidence="7 8">
    <name type="scientific">Paramuricea clavata</name>
    <name type="common">Red gorgonian</name>
    <name type="synonym">Violescent sea-whip</name>
    <dbReference type="NCBI Taxonomy" id="317549"/>
    <lineage>
        <taxon>Eukaryota</taxon>
        <taxon>Metazoa</taxon>
        <taxon>Cnidaria</taxon>
        <taxon>Anthozoa</taxon>
        <taxon>Octocorallia</taxon>
        <taxon>Malacalcyonacea</taxon>
        <taxon>Plexauridae</taxon>
        <taxon>Paramuricea</taxon>
    </lineage>
</organism>